<dbReference type="Proteomes" id="UP000468581">
    <property type="component" value="Unassembled WGS sequence"/>
</dbReference>
<proteinExistence type="predicted"/>
<dbReference type="EMBL" id="JAABOO010000002">
    <property type="protein sequence ID" value="NER13653.1"/>
    <property type="molecule type" value="Genomic_DNA"/>
</dbReference>
<evidence type="ECO:0000313" key="1">
    <source>
        <dbReference type="EMBL" id="NER13653.1"/>
    </source>
</evidence>
<evidence type="ECO:0000313" key="2">
    <source>
        <dbReference type="Proteomes" id="UP000468581"/>
    </source>
</evidence>
<gene>
    <name evidence="1" type="ORF">GWK08_09405</name>
</gene>
<protein>
    <submittedName>
        <fullName evidence="1">Uncharacterized protein</fullName>
    </submittedName>
</protein>
<dbReference type="RefSeq" id="WP_163606727.1">
    <property type="nucleotide sequence ID" value="NZ_JAABOO010000002.1"/>
</dbReference>
<name>A0A6P0US06_9FLAO</name>
<reference evidence="1 2" key="1">
    <citation type="submission" date="2020-01" db="EMBL/GenBank/DDBJ databases">
        <title>Leptobacterium flavescens.</title>
        <authorList>
            <person name="Wang G."/>
        </authorList>
    </citation>
    <scope>NUCLEOTIDE SEQUENCE [LARGE SCALE GENOMIC DNA]</scope>
    <source>
        <strain evidence="1 2">KCTC 22160</strain>
    </source>
</reference>
<comment type="caution">
    <text evidence="1">The sequence shown here is derived from an EMBL/GenBank/DDBJ whole genome shotgun (WGS) entry which is preliminary data.</text>
</comment>
<accession>A0A6P0US06</accession>
<organism evidence="1 2">
    <name type="scientific">Leptobacterium flavescens</name>
    <dbReference type="NCBI Taxonomy" id="472055"/>
    <lineage>
        <taxon>Bacteria</taxon>
        <taxon>Pseudomonadati</taxon>
        <taxon>Bacteroidota</taxon>
        <taxon>Flavobacteriia</taxon>
        <taxon>Flavobacteriales</taxon>
        <taxon>Flavobacteriaceae</taxon>
        <taxon>Leptobacterium</taxon>
    </lineage>
</organism>
<dbReference type="AlphaFoldDB" id="A0A6P0US06"/>
<keyword evidence="2" id="KW-1185">Reference proteome</keyword>
<sequence length="77" mass="8708">MPIKSYLAYPVKGKRQELLNVLQNMEECEVVPAENHDVIVVVSETSNGKEEDILQEKLNAIESLQMLSMVSGFETRN</sequence>